<dbReference type="InterPro" id="IPR046348">
    <property type="entry name" value="SIS_dom_sf"/>
</dbReference>
<proteinExistence type="predicted"/>
<evidence type="ECO:0000256" key="2">
    <source>
        <dbReference type="ARBA" id="ARBA00023152"/>
    </source>
</evidence>
<dbReference type="PROSITE" id="PS51463">
    <property type="entry name" value="P_GLUCOSE_ISOMERASE_3"/>
    <property type="match status" value="1"/>
</dbReference>
<keyword evidence="1" id="KW-0312">Gluconeogenesis</keyword>
<dbReference type="GO" id="GO:0051156">
    <property type="term" value="P:glucose 6-phosphate metabolic process"/>
    <property type="evidence" value="ECO:0007669"/>
    <property type="project" value="TreeGrafter"/>
</dbReference>
<dbReference type="AlphaFoldDB" id="A0A6J4H505"/>
<protein>
    <submittedName>
        <fullName evidence="4">Glucose-6-phosphate isomerase</fullName>
        <ecNumber evidence="4">5.3.1.9</ecNumber>
    </submittedName>
</protein>
<dbReference type="EC" id="5.3.1.9" evidence="4"/>
<dbReference type="PANTHER" id="PTHR11469">
    <property type="entry name" value="GLUCOSE-6-PHOSPHATE ISOMERASE"/>
    <property type="match status" value="1"/>
</dbReference>
<dbReference type="SUPFAM" id="SSF53697">
    <property type="entry name" value="SIS domain"/>
    <property type="match status" value="1"/>
</dbReference>
<gene>
    <name evidence="4" type="ORF">AVDCRST_MAG76-206</name>
</gene>
<accession>A0A6J4H505</accession>
<dbReference type="GO" id="GO:0048029">
    <property type="term" value="F:monosaccharide binding"/>
    <property type="evidence" value="ECO:0007669"/>
    <property type="project" value="TreeGrafter"/>
</dbReference>
<evidence type="ECO:0000313" key="4">
    <source>
        <dbReference type="EMBL" id="CAA9212659.1"/>
    </source>
</evidence>
<dbReference type="InterPro" id="IPR001672">
    <property type="entry name" value="G6P_Isomerase"/>
</dbReference>
<keyword evidence="2" id="KW-0324">Glycolysis</keyword>
<dbReference type="GO" id="GO:0006094">
    <property type="term" value="P:gluconeogenesis"/>
    <property type="evidence" value="ECO:0007669"/>
    <property type="project" value="UniProtKB-KW"/>
</dbReference>
<keyword evidence="3 4" id="KW-0413">Isomerase</keyword>
<dbReference type="EMBL" id="CADCSZ010000014">
    <property type="protein sequence ID" value="CAA9212659.1"/>
    <property type="molecule type" value="Genomic_DNA"/>
</dbReference>
<dbReference type="GO" id="GO:0097367">
    <property type="term" value="F:carbohydrate derivative binding"/>
    <property type="evidence" value="ECO:0007669"/>
    <property type="project" value="InterPro"/>
</dbReference>
<reference evidence="4" key="1">
    <citation type="submission" date="2020-02" db="EMBL/GenBank/DDBJ databases">
        <authorList>
            <person name="Meier V. D."/>
        </authorList>
    </citation>
    <scope>NUCLEOTIDE SEQUENCE</scope>
    <source>
        <strain evidence="4">AVDCRST_MAG76</strain>
    </source>
</reference>
<evidence type="ECO:0000256" key="3">
    <source>
        <dbReference type="ARBA" id="ARBA00023235"/>
    </source>
</evidence>
<dbReference type="GO" id="GO:0004347">
    <property type="term" value="F:glucose-6-phosphate isomerase activity"/>
    <property type="evidence" value="ECO:0007669"/>
    <property type="project" value="UniProtKB-EC"/>
</dbReference>
<dbReference type="GO" id="GO:0006096">
    <property type="term" value="P:glycolytic process"/>
    <property type="evidence" value="ECO:0007669"/>
    <property type="project" value="UniProtKB-KW"/>
</dbReference>
<name>A0A6J4H505_9ACTN</name>
<sequence length="465" mass="49116">MTGLAVPADALAERLLARDATLWPEGSEAPHRLGWLDIASRLLAACAEVSAWASSLSYERVVLLGMGGSSLGPEVLRAAAQSDRLVVCDTTDPKTVAAVPVDGSFFLLSSKSGGTLEPRALFSHFWDRVPDGSRWAAVCDPGTKPIELARLHDFARVFENDPNIGGRYSVLSWFGLVPAALLGLDPAELCRRARTVDVEEAVRMGVGWAEAQQAGRDKLTILLGDGPFRAFGLWAEQLVAESLGKRGTGIVPVPTTDVEAGADREHVVVHLEEVYDLGPEFLRWEIATATAGSLLRVDAFDQPDVEAAKVATAAALEDLPLPADLPEGVDVAAPDGLVPWLDSRVSPGDYVALQAYVPYGQDAALEALRRRIREALGGIAVTAGYGPRFLHSTGQLHKGGPGSCVAVQIVPTAPTATVPVPDHDYDFGTLLAAQALGDLQALRAAGRRVVRISVDAGALSGIAEP</sequence>
<dbReference type="PANTHER" id="PTHR11469:SF1">
    <property type="entry name" value="GLUCOSE-6-PHOSPHATE ISOMERASE"/>
    <property type="match status" value="1"/>
</dbReference>
<dbReference type="Gene3D" id="3.40.50.10490">
    <property type="entry name" value="Glucose-6-phosphate isomerase like protein, domain 1"/>
    <property type="match status" value="2"/>
</dbReference>
<organism evidence="4">
    <name type="scientific">uncultured Acidimicrobiales bacterium</name>
    <dbReference type="NCBI Taxonomy" id="310071"/>
    <lineage>
        <taxon>Bacteria</taxon>
        <taxon>Bacillati</taxon>
        <taxon>Actinomycetota</taxon>
        <taxon>Acidimicrobiia</taxon>
        <taxon>Acidimicrobiales</taxon>
        <taxon>environmental samples</taxon>
    </lineage>
</organism>
<dbReference type="GO" id="GO:0005829">
    <property type="term" value="C:cytosol"/>
    <property type="evidence" value="ECO:0007669"/>
    <property type="project" value="TreeGrafter"/>
</dbReference>
<evidence type="ECO:0000256" key="1">
    <source>
        <dbReference type="ARBA" id="ARBA00022432"/>
    </source>
</evidence>
<dbReference type="PRINTS" id="PR00662">
    <property type="entry name" value="G6PISOMERASE"/>
</dbReference>